<keyword evidence="4" id="KW-0808">Transferase</keyword>
<feature type="transmembrane region" description="Helical" evidence="8">
    <location>
        <begin position="119"/>
        <end position="135"/>
    </location>
</feature>
<protein>
    <submittedName>
        <fullName evidence="10">Glycosyltransferase family 39 protein</fullName>
    </submittedName>
</protein>
<keyword evidence="5 8" id="KW-0812">Transmembrane</keyword>
<sequence>MEKSRFDKLVEDRWFLSLMLFFTVFVYFWNIWLNDIWIPNEAFYAEAAREMLQNGNFLDIYYNYEPRFNKPPMTYWLVAFSYLIFGVNEFATRLPIVLTALGSNLLVYLIGKELYGRKVALVSAAVMAFSFQFVINSRYASPEVPLTFFFTLTLYFFIVGYRRKNFVYILLSYLSLGLTVLTKGFPYIAVIGGIVIFYVLIENRFRWPQVWKDIRFLRLEIGLPLVIVVGFSWYLYMYLKFGSSFIETTLEETVKRAVGKKSQGLSDLFFYPVVILWGFLPYSLFFYYAAVRGIIDRKKELLFPAVWFGVMLIIFTIAKGKIPVYIIQAHGAMSLIVAYYLVNFSPKKLIDKIFYYGSLFVPVLVSSFAVGGMVYLFKLDYLYYVAAVFPFAFLLRYRELKILPFIAMLVLFFVFTVSVLPVVERFRPYDRIGMAINDNVPEKNIPLIIESWFWHNMPFYAQRKVFRDVPAKEIVKISQKKPVLALTTEKTYRQIDGAQVLWEGYLYKRGSESRFAILLKYVYRAIHGDYSGFEKRYLIYKGW</sequence>
<evidence type="ECO:0000256" key="1">
    <source>
        <dbReference type="ARBA" id="ARBA00004651"/>
    </source>
</evidence>
<keyword evidence="6 8" id="KW-1133">Transmembrane helix</keyword>
<dbReference type="RefSeq" id="WP_200673211.1">
    <property type="nucleotide sequence ID" value="NZ_JAACYA010000001.1"/>
</dbReference>
<evidence type="ECO:0000256" key="5">
    <source>
        <dbReference type="ARBA" id="ARBA00022692"/>
    </source>
</evidence>
<organism evidence="10 11">
    <name type="scientific">Persephonella atlantica</name>
    <dbReference type="NCBI Taxonomy" id="2699429"/>
    <lineage>
        <taxon>Bacteria</taxon>
        <taxon>Pseudomonadati</taxon>
        <taxon>Aquificota</taxon>
        <taxon>Aquificia</taxon>
        <taxon>Aquificales</taxon>
        <taxon>Hydrogenothermaceae</taxon>
        <taxon>Persephonella</taxon>
    </lineage>
</organism>
<feature type="transmembrane region" description="Helical" evidence="8">
    <location>
        <begin position="324"/>
        <end position="342"/>
    </location>
</feature>
<feature type="transmembrane region" description="Helical" evidence="8">
    <location>
        <begin position="402"/>
        <end position="423"/>
    </location>
</feature>
<feature type="transmembrane region" description="Helical" evidence="8">
    <location>
        <begin position="12"/>
        <end position="32"/>
    </location>
</feature>
<dbReference type="Pfam" id="PF13231">
    <property type="entry name" value="PMT_2"/>
    <property type="match status" value="1"/>
</dbReference>
<comment type="caution">
    <text evidence="10">The sequence shown here is derived from an EMBL/GenBank/DDBJ whole genome shotgun (WGS) entry which is preliminary data.</text>
</comment>
<feature type="transmembrane region" description="Helical" evidence="8">
    <location>
        <begin position="217"/>
        <end position="236"/>
    </location>
</feature>
<comment type="subcellular location">
    <subcellularLocation>
        <location evidence="1">Cell membrane</location>
        <topology evidence="1">Multi-pass membrane protein</topology>
    </subcellularLocation>
</comment>
<feature type="transmembrane region" description="Helical" evidence="8">
    <location>
        <begin position="141"/>
        <end position="158"/>
    </location>
</feature>
<keyword evidence="11" id="KW-1185">Reference proteome</keyword>
<feature type="transmembrane region" description="Helical" evidence="8">
    <location>
        <begin position="165"/>
        <end position="181"/>
    </location>
</feature>
<evidence type="ECO:0000256" key="7">
    <source>
        <dbReference type="ARBA" id="ARBA00023136"/>
    </source>
</evidence>
<evidence type="ECO:0000256" key="4">
    <source>
        <dbReference type="ARBA" id="ARBA00022679"/>
    </source>
</evidence>
<evidence type="ECO:0000256" key="8">
    <source>
        <dbReference type="SAM" id="Phobius"/>
    </source>
</evidence>
<feature type="transmembrane region" description="Helical" evidence="8">
    <location>
        <begin position="301"/>
        <end position="318"/>
    </location>
</feature>
<feature type="transmembrane region" description="Helical" evidence="8">
    <location>
        <begin position="381"/>
        <end position="397"/>
    </location>
</feature>
<name>A0ABS1GFV9_9AQUI</name>
<evidence type="ECO:0000313" key="10">
    <source>
        <dbReference type="EMBL" id="MBK3331809.1"/>
    </source>
</evidence>
<evidence type="ECO:0000256" key="2">
    <source>
        <dbReference type="ARBA" id="ARBA00022475"/>
    </source>
</evidence>
<evidence type="ECO:0000256" key="6">
    <source>
        <dbReference type="ARBA" id="ARBA00022989"/>
    </source>
</evidence>
<feature type="transmembrane region" description="Helical" evidence="8">
    <location>
        <begin position="269"/>
        <end position="289"/>
    </location>
</feature>
<keyword evidence="2" id="KW-1003">Cell membrane</keyword>
<dbReference type="Proteomes" id="UP000772812">
    <property type="component" value="Unassembled WGS sequence"/>
</dbReference>
<reference evidence="10 11" key="1">
    <citation type="journal article" date="2021" name="Syst. Appl. Microbiol.">
        <title>Persephonella atlantica sp. nov.: How to adapt to physico-chemical gradients in high temperature hydrothermal habitats.</title>
        <authorList>
            <person name="Francois D.X."/>
            <person name="Godfroy A."/>
            <person name="Mathien C."/>
            <person name="Aube J."/>
            <person name="Cathalot C."/>
            <person name="Lesongeur F."/>
            <person name="L'Haridon S."/>
            <person name="Philippon X."/>
            <person name="Roussel E.G."/>
        </authorList>
    </citation>
    <scope>NUCLEOTIDE SEQUENCE [LARGE SCALE GENOMIC DNA]</scope>
    <source>
        <strain evidence="10 11">MO1340</strain>
    </source>
</reference>
<dbReference type="PANTHER" id="PTHR33908:SF3">
    <property type="entry name" value="UNDECAPRENYL PHOSPHATE-ALPHA-4-AMINO-4-DEOXY-L-ARABINOSE ARABINOSYL TRANSFERASE"/>
    <property type="match status" value="1"/>
</dbReference>
<gene>
    <name evidence="10" type="ORF">GWK41_01855</name>
</gene>
<dbReference type="EMBL" id="JAACYA010000001">
    <property type="protein sequence ID" value="MBK3331809.1"/>
    <property type="molecule type" value="Genomic_DNA"/>
</dbReference>
<evidence type="ECO:0000256" key="3">
    <source>
        <dbReference type="ARBA" id="ARBA00022676"/>
    </source>
</evidence>
<evidence type="ECO:0000313" key="11">
    <source>
        <dbReference type="Proteomes" id="UP000772812"/>
    </source>
</evidence>
<proteinExistence type="predicted"/>
<feature type="domain" description="Glycosyltransferase RgtA/B/C/D-like" evidence="9">
    <location>
        <begin position="69"/>
        <end position="226"/>
    </location>
</feature>
<keyword evidence="3" id="KW-0328">Glycosyltransferase</keyword>
<dbReference type="PANTHER" id="PTHR33908">
    <property type="entry name" value="MANNOSYLTRANSFERASE YKCB-RELATED"/>
    <property type="match status" value="1"/>
</dbReference>
<feature type="transmembrane region" description="Helical" evidence="8">
    <location>
        <begin position="187"/>
        <end position="205"/>
    </location>
</feature>
<feature type="transmembrane region" description="Helical" evidence="8">
    <location>
        <begin position="74"/>
        <end position="107"/>
    </location>
</feature>
<accession>A0ABS1GFV9</accession>
<evidence type="ECO:0000259" key="9">
    <source>
        <dbReference type="Pfam" id="PF13231"/>
    </source>
</evidence>
<dbReference type="InterPro" id="IPR050297">
    <property type="entry name" value="LipidA_mod_glycosyltrf_83"/>
</dbReference>
<dbReference type="InterPro" id="IPR038731">
    <property type="entry name" value="RgtA/B/C-like"/>
</dbReference>
<feature type="transmembrane region" description="Helical" evidence="8">
    <location>
        <begin position="354"/>
        <end position="375"/>
    </location>
</feature>
<keyword evidence="7 8" id="KW-0472">Membrane</keyword>